<evidence type="ECO:0008006" key="3">
    <source>
        <dbReference type="Google" id="ProtNLM"/>
    </source>
</evidence>
<dbReference type="SUPFAM" id="SSF54593">
    <property type="entry name" value="Glyoxalase/Bleomycin resistance protein/Dihydroxybiphenyl dioxygenase"/>
    <property type="match status" value="1"/>
</dbReference>
<proteinExistence type="predicted"/>
<dbReference type="Gene3D" id="3.10.180.10">
    <property type="entry name" value="2,3-Dihydroxybiphenyl 1,2-Dioxygenase, domain 1"/>
    <property type="match status" value="1"/>
</dbReference>
<gene>
    <name evidence="1" type="ordered locus">Snas_4982</name>
</gene>
<organism evidence="1 2">
    <name type="scientific">Stackebrandtia nassauensis (strain DSM 44728 / CIP 108903 / NRRL B-16338 / NBRC 102104 / LLR-40K-21)</name>
    <dbReference type="NCBI Taxonomy" id="446470"/>
    <lineage>
        <taxon>Bacteria</taxon>
        <taxon>Bacillati</taxon>
        <taxon>Actinomycetota</taxon>
        <taxon>Actinomycetes</taxon>
        <taxon>Glycomycetales</taxon>
        <taxon>Glycomycetaceae</taxon>
        <taxon>Stackebrandtia</taxon>
    </lineage>
</organism>
<dbReference type="eggNOG" id="COG0346">
    <property type="taxonomic scope" value="Bacteria"/>
</dbReference>
<keyword evidence="2" id="KW-1185">Reference proteome</keyword>
<dbReference type="KEGG" id="sna:Snas_4982"/>
<sequence length="125" mass="13897">MELLCTVYPVGDLETAAAHYLNLGFRDVARPDHDTILLAADESPYVDVMLERHPVEAHLGSGPVFRIEDVEGMHASQPDLNWVGQPVDIPTGKYAIFRDPDGNPIRVVDFTADSGRFASLFRPRH</sequence>
<accession>D3Q9S4</accession>
<reference evidence="1 2" key="1">
    <citation type="journal article" date="2009" name="Stand. Genomic Sci.">
        <title>Complete genome sequence of Stackebrandtia nassauensis type strain (LLR-40K-21).</title>
        <authorList>
            <person name="Munk C."/>
            <person name="Lapidus A."/>
            <person name="Copeland A."/>
            <person name="Jando M."/>
            <person name="Mayilraj S."/>
            <person name="Glavina Del Rio T."/>
            <person name="Nolan M."/>
            <person name="Chen F."/>
            <person name="Lucas S."/>
            <person name="Tice H."/>
            <person name="Cheng J.F."/>
            <person name="Han C."/>
            <person name="Detter J.C."/>
            <person name="Bruce D."/>
            <person name="Goodwin L."/>
            <person name="Chain P."/>
            <person name="Pitluck S."/>
            <person name="Goker M."/>
            <person name="Ovchinikova G."/>
            <person name="Pati A."/>
            <person name="Ivanova N."/>
            <person name="Mavromatis K."/>
            <person name="Chen A."/>
            <person name="Palaniappan K."/>
            <person name="Land M."/>
            <person name="Hauser L."/>
            <person name="Chang Y.J."/>
            <person name="Jeffries C.D."/>
            <person name="Bristow J."/>
            <person name="Eisen J.A."/>
            <person name="Markowitz V."/>
            <person name="Hugenholtz P."/>
            <person name="Kyrpides N.C."/>
            <person name="Klenk H.P."/>
        </authorList>
    </citation>
    <scope>NUCLEOTIDE SEQUENCE [LARGE SCALE GENOMIC DNA]</scope>
    <source>
        <strain evidence="2">DSM 44728 / CIP 108903 / NRRL B-16338 / NBRC 102104 / LLR-40K-21</strain>
    </source>
</reference>
<dbReference type="EMBL" id="CP001778">
    <property type="protein sequence ID" value="ADD44620.1"/>
    <property type="molecule type" value="Genomic_DNA"/>
</dbReference>
<dbReference type="Proteomes" id="UP000000844">
    <property type="component" value="Chromosome"/>
</dbReference>
<name>D3Q9S4_STANL</name>
<dbReference type="AlphaFoldDB" id="D3Q9S4"/>
<dbReference type="HOGENOM" id="CLU_1991317_0_0_11"/>
<dbReference type="InterPro" id="IPR029068">
    <property type="entry name" value="Glyas_Bleomycin-R_OHBP_Dase"/>
</dbReference>
<evidence type="ECO:0000313" key="2">
    <source>
        <dbReference type="Proteomes" id="UP000000844"/>
    </source>
</evidence>
<dbReference type="CDD" id="cd06587">
    <property type="entry name" value="VOC"/>
    <property type="match status" value="1"/>
</dbReference>
<protein>
    <recommendedName>
        <fullName evidence="3">Glyoxalase/bleomycin resistance protein/dioxygenase</fullName>
    </recommendedName>
</protein>
<dbReference type="STRING" id="446470.Snas_4982"/>
<evidence type="ECO:0000313" key="1">
    <source>
        <dbReference type="EMBL" id="ADD44620.1"/>
    </source>
</evidence>